<protein>
    <submittedName>
        <fullName evidence="1">Uncharacterized protein</fullName>
    </submittedName>
</protein>
<name>A0A9X0WAB5_9GAMM</name>
<sequence length="140" mass="15345">MHPLEAHNLFELSAASYAAASAAQLTDDIEQRAGLISAVEHLTAELKRITWEYVEAAELDEARPRIDPLIARSLNPMCDLRDLADAINRATGDELSADAIKLVECNGDVDGWLVMGKATGRYRWHVTVDGRLTSQGEGEQ</sequence>
<proteinExistence type="predicted"/>
<dbReference type="AlphaFoldDB" id="A0A9X0WAB5"/>
<keyword evidence="2" id="KW-1185">Reference proteome</keyword>
<gene>
    <name evidence="1" type="ORF">CKO42_15510</name>
</gene>
<reference evidence="1 2" key="1">
    <citation type="journal article" date="2020" name="Microorganisms">
        <title>Osmotic Adaptation and Compatible Solute Biosynthesis of Phototrophic Bacteria as Revealed from Genome Analyses.</title>
        <authorList>
            <person name="Imhoff J.F."/>
            <person name="Rahn T."/>
            <person name="Kunzel S."/>
            <person name="Keller A."/>
            <person name="Neulinger S.C."/>
        </authorList>
    </citation>
    <scope>NUCLEOTIDE SEQUENCE [LARGE SCALE GENOMIC DNA]</scope>
    <source>
        <strain evidence="1 2">DSM 25653</strain>
    </source>
</reference>
<dbReference type="RefSeq" id="WP_200245999.1">
    <property type="nucleotide sequence ID" value="NZ_NRRY01000026.1"/>
</dbReference>
<dbReference type="EMBL" id="NRRY01000026">
    <property type="protein sequence ID" value="MBK1619824.1"/>
    <property type="molecule type" value="Genomic_DNA"/>
</dbReference>
<dbReference type="Proteomes" id="UP001138768">
    <property type="component" value="Unassembled WGS sequence"/>
</dbReference>
<accession>A0A9X0WAB5</accession>
<evidence type="ECO:0000313" key="1">
    <source>
        <dbReference type="EMBL" id="MBK1619824.1"/>
    </source>
</evidence>
<organism evidence="1 2">
    <name type="scientific">Lamprobacter modestohalophilus</name>
    <dbReference type="NCBI Taxonomy" id="1064514"/>
    <lineage>
        <taxon>Bacteria</taxon>
        <taxon>Pseudomonadati</taxon>
        <taxon>Pseudomonadota</taxon>
        <taxon>Gammaproteobacteria</taxon>
        <taxon>Chromatiales</taxon>
        <taxon>Chromatiaceae</taxon>
        <taxon>Lamprobacter</taxon>
    </lineage>
</organism>
<evidence type="ECO:0000313" key="2">
    <source>
        <dbReference type="Proteomes" id="UP001138768"/>
    </source>
</evidence>
<comment type="caution">
    <text evidence="1">The sequence shown here is derived from an EMBL/GenBank/DDBJ whole genome shotgun (WGS) entry which is preliminary data.</text>
</comment>